<dbReference type="RefSeq" id="XP_028821598.1">
    <property type="nucleotide sequence ID" value="XM_028965765.1"/>
</dbReference>
<feature type="transmembrane region" description="Helical" evidence="13">
    <location>
        <begin position="266"/>
        <end position="288"/>
    </location>
</feature>
<accession>A0A8C4A9X7</accession>
<evidence type="ECO:0000256" key="4">
    <source>
        <dbReference type="ARBA" id="ARBA00022692"/>
    </source>
</evidence>
<evidence type="ECO:0000313" key="17">
    <source>
        <dbReference type="Proteomes" id="UP000694580"/>
    </source>
</evidence>
<evidence type="ECO:0000256" key="11">
    <source>
        <dbReference type="ARBA" id="ARBA00023180"/>
    </source>
</evidence>
<evidence type="ECO:0000256" key="6">
    <source>
        <dbReference type="ARBA" id="ARBA00022989"/>
    </source>
</evidence>
<protein>
    <recommendedName>
        <fullName evidence="14">G-protein coupled receptors family 1 profile domain-containing protein</fullName>
    </recommendedName>
</protein>
<dbReference type="Gene3D" id="1.20.1070.10">
    <property type="entry name" value="Rhodopsin 7-helix transmembrane proteins"/>
    <property type="match status" value="1"/>
</dbReference>
<keyword evidence="11" id="KW-0325">Glycoprotein</keyword>
<evidence type="ECO:0000256" key="5">
    <source>
        <dbReference type="ARBA" id="ARBA00022725"/>
    </source>
</evidence>
<evidence type="ECO:0000256" key="7">
    <source>
        <dbReference type="ARBA" id="ARBA00023040"/>
    </source>
</evidence>
<feature type="transmembrane region" description="Helical" evidence="13">
    <location>
        <begin position="98"/>
        <end position="116"/>
    </location>
</feature>
<dbReference type="AlphaFoldDB" id="A0A8C4A9X7"/>
<evidence type="ECO:0000256" key="1">
    <source>
        <dbReference type="ARBA" id="ARBA00004651"/>
    </source>
</evidence>
<organism evidence="16 17">
    <name type="scientific">Denticeps clupeoides</name>
    <name type="common">denticle herring</name>
    <dbReference type="NCBI Taxonomy" id="299321"/>
    <lineage>
        <taxon>Eukaryota</taxon>
        <taxon>Metazoa</taxon>
        <taxon>Chordata</taxon>
        <taxon>Craniata</taxon>
        <taxon>Vertebrata</taxon>
        <taxon>Euteleostomi</taxon>
        <taxon>Actinopterygii</taxon>
        <taxon>Neopterygii</taxon>
        <taxon>Teleostei</taxon>
        <taxon>Clupei</taxon>
        <taxon>Clupeiformes</taxon>
        <taxon>Denticipitoidei</taxon>
        <taxon>Denticipitidae</taxon>
        <taxon>Denticeps</taxon>
    </lineage>
</organism>
<dbReference type="GeneID" id="114773244"/>
<feature type="transmembrane region" description="Helical" evidence="13">
    <location>
        <begin position="235"/>
        <end position="254"/>
    </location>
</feature>
<dbReference type="GeneTree" id="ENSGT00940000167612"/>
<evidence type="ECO:0000256" key="9">
    <source>
        <dbReference type="ARBA" id="ARBA00023157"/>
    </source>
</evidence>
<evidence type="ECO:0000256" key="12">
    <source>
        <dbReference type="ARBA" id="ARBA00023224"/>
    </source>
</evidence>
<evidence type="ECO:0000256" key="3">
    <source>
        <dbReference type="ARBA" id="ARBA00022606"/>
    </source>
</evidence>
<evidence type="ECO:0000259" key="14">
    <source>
        <dbReference type="PROSITE" id="PS50262"/>
    </source>
</evidence>
<feature type="transmembrane region" description="Helical" evidence="13">
    <location>
        <begin position="192"/>
        <end position="214"/>
    </location>
</feature>
<dbReference type="PANTHER" id="PTHR26451">
    <property type="entry name" value="G_PROTEIN_RECEP_F1_2 DOMAIN-CONTAINING PROTEIN"/>
    <property type="match status" value="1"/>
</dbReference>
<evidence type="ECO:0000256" key="13">
    <source>
        <dbReference type="SAM" id="Phobius"/>
    </source>
</evidence>
<dbReference type="Ensembl" id="ENSDCDT00010047121.1">
    <property type="protein sequence ID" value="ENSDCDP00010037539.1"/>
    <property type="gene ID" value="ENSDCDG00010024470.1"/>
</dbReference>
<keyword evidence="8 13" id="KW-0472">Membrane</keyword>
<dbReference type="InterPro" id="IPR000725">
    <property type="entry name" value="Olfact_rcpt"/>
</dbReference>
<proteinExistence type="predicted"/>
<dbReference type="PANTHER" id="PTHR26451:SF345">
    <property type="entry name" value="OLFACTORY RECEPTOR"/>
    <property type="match status" value="1"/>
</dbReference>
<dbReference type="Ensembl" id="ENSDCDT00010040791.1">
    <property type="protein sequence ID" value="ENSDCDP00010032902.1"/>
    <property type="gene ID" value="ENSDCDG00010021027.1"/>
</dbReference>
<evidence type="ECO:0000313" key="16">
    <source>
        <dbReference type="Ensembl" id="ENSDCDP00010037539.1"/>
    </source>
</evidence>
<feature type="transmembrane region" description="Helical" evidence="13">
    <location>
        <begin position="58"/>
        <end position="78"/>
    </location>
</feature>
<gene>
    <name evidence="16" type="primary">LOC114773244</name>
    <name evidence="15" type="synonym">LOC114769663</name>
</gene>
<reference evidence="16" key="2">
    <citation type="submission" date="2025-05" db="UniProtKB">
        <authorList>
            <consortium name="Ensembl"/>
        </authorList>
    </citation>
    <scope>IDENTIFICATION</scope>
</reference>
<dbReference type="SUPFAM" id="SSF81321">
    <property type="entry name" value="Family A G protein-coupled receptor-like"/>
    <property type="match status" value="1"/>
</dbReference>
<evidence type="ECO:0000256" key="10">
    <source>
        <dbReference type="ARBA" id="ARBA00023170"/>
    </source>
</evidence>
<keyword evidence="4 13" id="KW-0812">Transmembrane</keyword>
<keyword evidence="9" id="KW-1015">Disulfide bond</keyword>
<keyword evidence="5" id="KW-0552">Olfaction</keyword>
<keyword evidence="12" id="KW-0807">Transducer</keyword>
<evidence type="ECO:0000313" key="15">
    <source>
        <dbReference type="Ensembl" id="ENSDCDP00010032902.1"/>
    </source>
</evidence>
<dbReference type="GO" id="GO:0005549">
    <property type="term" value="F:odorant binding"/>
    <property type="evidence" value="ECO:0007669"/>
    <property type="project" value="TreeGrafter"/>
</dbReference>
<evidence type="ECO:0000256" key="2">
    <source>
        <dbReference type="ARBA" id="ARBA00022475"/>
    </source>
</evidence>
<keyword evidence="10" id="KW-0675">Receptor</keyword>
<dbReference type="InterPro" id="IPR052921">
    <property type="entry name" value="GPCR1_Superfamily_Member"/>
</dbReference>
<evidence type="ECO:0000256" key="8">
    <source>
        <dbReference type="ARBA" id="ARBA00023136"/>
    </source>
</evidence>
<dbReference type="Pfam" id="PF13853">
    <property type="entry name" value="7tm_4"/>
    <property type="match status" value="1"/>
</dbReference>
<comment type="subcellular location">
    <subcellularLocation>
        <location evidence="1">Cell membrane</location>
        <topology evidence="1">Multi-pass membrane protein</topology>
    </subcellularLocation>
</comment>
<dbReference type="FunFam" id="1.20.1070.10:FF:000024">
    <property type="entry name" value="Olfactory receptor"/>
    <property type="match status" value="1"/>
</dbReference>
<dbReference type="PROSITE" id="PS50262">
    <property type="entry name" value="G_PROTEIN_RECEP_F1_2"/>
    <property type="match status" value="1"/>
</dbReference>
<keyword evidence="2" id="KW-1003">Cell membrane</keyword>
<keyword evidence="6 13" id="KW-1133">Transmembrane helix</keyword>
<dbReference type="PRINTS" id="PR00245">
    <property type="entry name" value="OLFACTORYR"/>
</dbReference>
<sequence length="330" mass="37206">MSSHNYSLIFTAYGSPGPENYGVFFVTLLVYIATLISNAAIMLVIWLDSALHKPMYIFLLNLAFNGLVGSSAVCPKIMENLIKDMKEISPEGCLLQVLAINIYACCVYAILAAMAYDRYVSICKPLQYHIIMTPNKVRILLAVAYLIPIICLSLQVFLTSKLPLCRYTIDKLFCDNLAFVNLSCAKSNVGNIYGLFLVFLLAIFPFISVILSYVRILMVSYRVSEKAQMTALKTCAPHLITFINFSSAVFFSVGYNRINYYMPKEINVLMSLHFILIPPLLHPVIYGINTQDIRKSMCKIIRRKVFSLTSEILKFRSPVTPDKRIFSCAA</sequence>
<dbReference type="GO" id="GO:0005886">
    <property type="term" value="C:plasma membrane"/>
    <property type="evidence" value="ECO:0007669"/>
    <property type="project" value="UniProtKB-SubCell"/>
</dbReference>
<dbReference type="GO" id="GO:0004930">
    <property type="term" value="F:G protein-coupled receptor activity"/>
    <property type="evidence" value="ECO:0007669"/>
    <property type="project" value="UniProtKB-KW"/>
</dbReference>
<keyword evidence="17" id="KW-1185">Reference proteome</keyword>
<feature type="domain" description="G-protein coupled receptors family 1 profile" evidence="14">
    <location>
        <begin position="37"/>
        <end position="286"/>
    </location>
</feature>
<name>A0A8C4A9X7_9TELE</name>
<reference evidence="15 17" key="1">
    <citation type="submission" date="2020-06" db="EMBL/GenBank/DDBJ databases">
        <authorList>
            <consortium name="Wellcome Sanger Institute Data Sharing"/>
        </authorList>
    </citation>
    <scope>NUCLEOTIDE SEQUENCE [LARGE SCALE GENOMIC DNA]</scope>
</reference>
<dbReference type="PRINTS" id="PR00237">
    <property type="entry name" value="GPCRRHODOPSN"/>
</dbReference>
<dbReference type="Proteomes" id="UP000694580">
    <property type="component" value="Chromosome 19"/>
</dbReference>
<dbReference type="InterPro" id="IPR017452">
    <property type="entry name" value="GPCR_Rhodpsn_7TM"/>
</dbReference>
<dbReference type="GO" id="GO:0004984">
    <property type="term" value="F:olfactory receptor activity"/>
    <property type="evidence" value="ECO:0007669"/>
    <property type="project" value="InterPro"/>
</dbReference>
<keyword evidence="7" id="KW-0297">G-protein coupled receptor</keyword>
<dbReference type="InterPro" id="IPR000276">
    <property type="entry name" value="GPCR_Rhodpsn"/>
</dbReference>
<keyword evidence="3" id="KW-0716">Sensory transduction</keyword>
<dbReference type="OrthoDB" id="5967898at2759"/>
<feature type="transmembrane region" description="Helical" evidence="13">
    <location>
        <begin position="20"/>
        <end position="46"/>
    </location>
</feature>
<feature type="transmembrane region" description="Helical" evidence="13">
    <location>
        <begin position="137"/>
        <end position="158"/>
    </location>
</feature>